<dbReference type="InterPro" id="IPR004360">
    <property type="entry name" value="Glyas_Fos-R_dOase_dom"/>
</dbReference>
<gene>
    <name evidence="2" type="ORF">JCR33_08595</name>
</gene>
<dbReference type="RefSeq" id="WP_198881642.1">
    <property type="nucleotide sequence ID" value="NZ_JAEKJA010000006.1"/>
</dbReference>
<dbReference type="PANTHER" id="PTHR34109">
    <property type="entry name" value="BNAUNNG04460D PROTEIN-RELATED"/>
    <property type="match status" value="1"/>
</dbReference>
<name>A0A934IPM2_9HYPH</name>
<keyword evidence="3" id="KW-1185">Reference proteome</keyword>
<comment type="caution">
    <text evidence="2">The sequence shown here is derived from an EMBL/GenBank/DDBJ whole genome shotgun (WGS) entry which is preliminary data.</text>
</comment>
<evidence type="ECO:0000259" key="1">
    <source>
        <dbReference type="PROSITE" id="PS51819"/>
    </source>
</evidence>
<dbReference type="SUPFAM" id="SSF54593">
    <property type="entry name" value="Glyoxalase/Bleomycin resistance protein/Dihydroxybiphenyl dioxygenase"/>
    <property type="match status" value="1"/>
</dbReference>
<dbReference type="Pfam" id="PF00903">
    <property type="entry name" value="Glyoxalase"/>
    <property type="match status" value="1"/>
</dbReference>
<proteinExistence type="predicted"/>
<organism evidence="2 3">
    <name type="scientific">Acuticoccus mangrovi</name>
    <dbReference type="NCBI Taxonomy" id="2796142"/>
    <lineage>
        <taxon>Bacteria</taxon>
        <taxon>Pseudomonadati</taxon>
        <taxon>Pseudomonadota</taxon>
        <taxon>Alphaproteobacteria</taxon>
        <taxon>Hyphomicrobiales</taxon>
        <taxon>Amorphaceae</taxon>
        <taxon>Acuticoccus</taxon>
    </lineage>
</organism>
<feature type="domain" description="VOC" evidence="1">
    <location>
        <begin position="11"/>
        <end position="136"/>
    </location>
</feature>
<protein>
    <submittedName>
        <fullName evidence="2">VOC family protein</fullName>
    </submittedName>
</protein>
<evidence type="ECO:0000313" key="3">
    <source>
        <dbReference type="Proteomes" id="UP000609531"/>
    </source>
</evidence>
<dbReference type="AlphaFoldDB" id="A0A934IPM2"/>
<dbReference type="Proteomes" id="UP000609531">
    <property type="component" value="Unassembled WGS sequence"/>
</dbReference>
<dbReference type="Gene3D" id="3.30.720.110">
    <property type="match status" value="1"/>
</dbReference>
<dbReference type="InterPro" id="IPR037523">
    <property type="entry name" value="VOC_core"/>
</dbReference>
<dbReference type="EMBL" id="JAEKJA010000006">
    <property type="protein sequence ID" value="MBJ3775740.1"/>
    <property type="molecule type" value="Genomic_DNA"/>
</dbReference>
<dbReference type="PROSITE" id="PS51819">
    <property type="entry name" value="VOC"/>
    <property type="match status" value="1"/>
</dbReference>
<sequence>MAEMNDTSAAPIHPVTPHLVCADAAAAIAFYEKAFGAEEVRRIEGQNGAIMHALLTINGSSVMLVDEVPAWGALGPKTLGGSPVTIHLTVPDADAAVARAAEAGATVRLPVSEMFWGDRYGLVEDPFGHAWSIATPVRAVSNEEIYEFLANNPMECGA</sequence>
<dbReference type="CDD" id="cd07246">
    <property type="entry name" value="VOC_like"/>
    <property type="match status" value="1"/>
</dbReference>
<dbReference type="PANTHER" id="PTHR34109:SF1">
    <property type="entry name" value="VOC DOMAIN-CONTAINING PROTEIN"/>
    <property type="match status" value="1"/>
</dbReference>
<evidence type="ECO:0000313" key="2">
    <source>
        <dbReference type="EMBL" id="MBJ3775740.1"/>
    </source>
</evidence>
<dbReference type="Gene3D" id="3.30.720.120">
    <property type="match status" value="1"/>
</dbReference>
<accession>A0A934IPM2</accession>
<dbReference type="InterPro" id="IPR029068">
    <property type="entry name" value="Glyas_Bleomycin-R_OHBP_Dase"/>
</dbReference>
<reference evidence="2" key="1">
    <citation type="submission" date="2020-12" db="EMBL/GenBank/DDBJ databases">
        <title>Bacterial taxonomy.</title>
        <authorList>
            <person name="Pan X."/>
        </authorList>
    </citation>
    <scope>NUCLEOTIDE SEQUENCE</scope>
    <source>
        <strain evidence="2">B2012</strain>
    </source>
</reference>